<dbReference type="PANTHER" id="PTHR43156:SF2">
    <property type="entry name" value="STAGE II SPORULATION PROTEIN E"/>
    <property type="match status" value="1"/>
</dbReference>
<dbReference type="SMART" id="SM00065">
    <property type="entry name" value="GAF"/>
    <property type="match status" value="2"/>
</dbReference>
<dbReference type="Pfam" id="PF01590">
    <property type="entry name" value="GAF"/>
    <property type="match status" value="1"/>
</dbReference>
<dbReference type="Gene3D" id="3.60.40.10">
    <property type="entry name" value="PPM-type phosphatase domain"/>
    <property type="match status" value="1"/>
</dbReference>
<evidence type="ECO:0000313" key="5">
    <source>
        <dbReference type="Proteomes" id="UP000598996"/>
    </source>
</evidence>
<sequence>MNDRGLGDRSRLDALARTGLGPVPDPVFDRFTAMVRTVLRVPVALVSLVDESRQVFPGACGLGEPWLGRRQTPLSHSFCQHVVISAEPLVVTDARTDPRVTGNLAIADLGVVGYAGMPLTDADGHVLGSLCAIDTEPRQWTPAELDLLADLAAACSDSLRLRIATRSAGRRAEDAHAALDRTQLLLRASVALARTATVTDVTDAVRTLVGGTLDPDYVGISLLEPDGRISLQSGESLPAAVAGRWQRYAGDVLTPSGLAAATGRPVLLPDLATVAARVPDALATFREMGWESGASVPLPGPAGPIGALTFVWKQRFEVDVLDEAVLAALAGYVSQAVQRADYLFSREQVAAVLQRAMLSDLPDAAPLQLAARYEPAARGEHVGGDWYDAVSVGPGELALVVGDVTGHDMRAATTMGQLRSMLRAYVIDRHEPPSALLRRLDSAMQVLGDRIPTTAILAYVQSVPGGHRLQWANAGHPPPLLLEADGTVSPLPGRDILLGVQRRMPRTNHTRDLPPGSTVLLYTDGLIETRHDVIDERKVHLRRTLSGLAGAPLPELLDTVHHRLAGNDHEDDVAMLAVRTPGPAV</sequence>
<dbReference type="SUPFAM" id="SSF81606">
    <property type="entry name" value="PP2C-like"/>
    <property type="match status" value="1"/>
</dbReference>
<dbReference type="InterPro" id="IPR003018">
    <property type="entry name" value="GAF"/>
</dbReference>
<keyword evidence="1" id="KW-0378">Hydrolase</keyword>
<reference evidence="4 5" key="1">
    <citation type="submission" date="2021-01" db="EMBL/GenBank/DDBJ databases">
        <title>Actinoplanes sp. nov. LDG1-01 isolated from lichen.</title>
        <authorList>
            <person name="Saeng-In P."/>
            <person name="Phongsopitanun W."/>
            <person name="Kanchanasin P."/>
            <person name="Yuki M."/>
            <person name="Kudo T."/>
            <person name="Ohkuma M."/>
            <person name="Tanasupawat S."/>
        </authorList>
    </citation>
    <scope>NUCLEOTIDE SEQUENCE [LARGE SCALE GENOMIC DNA]</scope>
    <source>
        <strain evidence="4 5">LDG1-01</strain>
    </source>
</reference>
<dbReference type="PANTHER" id="PTHR43156">
    <property type="entry name" value="STAGE II SPORULATION PROTEIN E-RELATED"/>
    <property type="match status" value="1"/>
</dbReference>
<evidence type="ECO:0000256" key="1">
    <source>
        <dbReference type="ARBA" id="ARBA00022801"/>
    </source>
</evidence>
<dbReference type="SMART" id="SM00331">
    <property type="entry name" value="PP2C_SIG"/>
    <property type="match status" value="1"/>
</dbReference>
<feature type="domain" description="GAF" evidence="2">
    <location>
        <begin position="23"/>
        <end position="169"/>
    </location>
</feature>
<dbReference type="Gene3D" id="3.30.450.40">
    <property type="match status" value="2"/>
</dbReference>
<dbReference type="InterPro" id="IPR029016">
    <property type="entry name" value="GAF-like_dom_sf"/>
</dbReference>
<comment type="caution">
    <text evidence="4">The sequence shown here is derived from an EMBL/GenBank/DDBJ whole genome shotgun (WGS) entry which is preliminary data.</text>
</comment>
<dbReference type="InterPro" id="IPR036457">
    <property type="entry name" value="PPM-type-like_dom_sf"/>
</dbReference>
<proteinExistence type="predicted"/>
<evidence type="ECO:0000259" key="3">
    <source>
        <dbReference type="SMART" id="SM00331"/>
    </source>
</evidence>
<organism evidence="4 5">
    <name type="scientific">Paractinoplanes lichenicola</name>
    <dbReference type="NCBI Taxonomy" id="2802976"/>
    <lineage>
        <taxon>Bacteria</taxon>
        <taxon>Bacillati</taxon>
        <taxon>Actinomycetota</taxon>
        <taxon>Actinomycetes</taxon>
        <taxon>Micromonosporales</taxon>
        <taxon>Micromonosporaceae</taxon>
        <taxon>Paractinoplanes</taxon>
    </lineage>
</organism>
<gene>
    <name evidence="4" type="ORF">JKJ07_42905</name>
</gene>
<dbReference type="RefSeq" id="WP_202997781.1">
    <property type="nucleotide sequence ID" value="NZ_JAENHO010000017.1"/>
</dbReference>
<name>A0ABS1W2W6_9ACTN</name>
<dbReference type="InterPro" id="IPR001932">
    <property type="entry name" value="PPM-type_phosphatase-like_dom"/>
</dbReference>
<evidence type="ECO:0000259" key="2">
    <source>
        <dbReference type="SMART" id="SM00065"/>
    </source>
</evidence>
<dbReference type="InterPro" id="IPR052016">
    <property type="entry name" value="Bact_Sigma-Reg"/>
</dbReference>
<evidence type="ECO:0000313" key="4">
    <source>
        <dbReference type="EMBL" id="MBL7261055.1"/>
    </source>
</evidence>
<dbReference type="SUPFAM" id="SSF55781">
    <property type="entry name" value="GAF domain-like"/>
    <property type="match status" value="2"/>
</dbReference>
<feature type="domain" description="GAF" evidence="2">
    <location>
        <begin position="197"/>
        <end position="347"/>
    </location>
</feature>
<feature type="domain" description="PPM-type phosphatase" evidence="3">
    <location>
        <begin position="364"/>
        <end position="580"/>
    </location>
</feature>
<accession>A0ABS1W2W6</accession>
<dbReference type="Proteomes" id="UP000598996">
    <property type="component" value="Unassembled WGS sequence"/>
</dbReference>
<dbReference type="Pfam" id="PF07228">
    <property type="entry name" value="SpoIIE"/>
    <property type="match status" value="1"/>
</dbReference>
<dbReference type="EMBL" id="JAENHO010000017">
    <property type="protein sequence ID" value="MBL7261055.1"/>
    <property type="molecule type" value="Genomic_DNA"/>
</dbReference>
<keyword evidence="5" id="KW-1185">Reference proteome</keyword>
<dbReference type="Pfam" id="PF13185">
    <property type="entry name" value="GAF_2"/>
    <property type="match status" value="1"/>
</dbReference>
<protein>
    <submittedName>
        <fullName evidence="4">SpoIIE family protein phosphatase</fullName>
    </submittedName>
</protein>